<protein>
    <submittedName>
        <fullName evidence="2">Uncharacterized protein</fullName>
    </submittedName>
</protein>
<evidence type="ECO:0000313" key="3">
    <source>
        <dbReference type="Proteomes" id="UP000325081"/>
    </source>
</evidence>
<reference evidence="3" key="1">
    <citation type="journal article" date="2019" name="Curr. Biol.">
        <title>Genome Sequence of Striga asiatica Provides Insight into the Evolution of Plant Parasitism.</title>
        <authorList>
            <person name="Yoshida S."/>
            <person name="Kim S."/>
            <person name="Wafula E.K."/>
            <person name="Tanskanen J."/>
            <person name="Kim Y.M."/>
            <person name="Honaas L."/>
            <person name="Yang Z."/>
            <person name="Spallek T."/>
            <person name="Conn C.E."/>
            <person name="Ichihashi Y."/>
            <person name="Cheong K."/>
            <person name="Cui S."/>
            <person name="Der J.P."/>
            <person name="Gundlach H."/>
            <person name="Jiao Y."/>
            <person name="Hori C."/>
            <person name="Ishida J.K."/>
            <person name="Kasahara H."/>
            <person name="Kiba T."/>
            <person name="Kim M.S."/>
            <person name="Koo N."/>
            <person name="Laohavisit A."/>
            <person name="Lee Y.H."/>
            <person name="Lumba S."/>
            <person name="McCourt P."/>
            <person name="Mortimer J.C."/>
            <person name="Mutuku J.M."/>
            <person name="Nomura T."/>
            <person name="Sasaki-Sekimoto Y."/>
            <person name="Seto Y."/>
            <person name="Wang Y."/>
            <person name="Wakatake T."/>
            <person name="Sakakibara H."/>
            <person name="Demura T."/>
            <person name="Yamaguchi S."/>
            <person name="Yoneyama K."/>
            <person name="Manabe R.I."/>
            <person name="Nelson D.C."/>
            <person name="Schulman A.H."/>
            <person name="Timko M.P."/>
            <person name="dePamphilis C.W."/>
            <person name="Choi D."/>
            <person name="Shirasu K."/>
        </authorList>
    </citation>
    <scope>NUCLEOTIDE SEQUENCE [LARGE SCALE GENOMIC DNA]</scope>
    <source>
        <strain evidence="3">cv. UVA1</strain>
    </source>
</reference>
<keyword evidence="3" id="KW-1185">Reference proteome</keyword>
<evidence type="ECO:0000313" key="2">
    <source>
        <dbReference type="EMBL" id="GER36418.1"/>
    </source>
</evidence>
<name>A0A5A7PUQ5_STRAF</name>
<dbReference type="AlphaFoldDB" id="A0A5A7PUQ5"/>
<proteinExistence type="predicted"/>
<dbReference type="EMBL" id="BKCP01005172">
    <property type="protein sequence ID" value="GER36418.1"/>
    <property type="molecule type" value="Genomic_DNA"/>
</dbReference>
<accession>A0A5A7PUQ5</accession>
<feature type="region of interest" description="Disordered" evidence="1">
    <location>
        <begin position="76"/>
        <end position="119"/>
    </location>
</feature>
<dbReference type="Proteomes" id="UP000325081">
    <property type="component" value="Unassembled WGS sequence"/>
</dbReference>
<organism evidence="2 3">
    <name type="scientific">Striga asiatica</name>
    <name type="common">Asiatic witchweed</name>
    <name type="synonym">Buchnera asiatica</name>
    <dbReference type="NCBI Taxonomy" id="4170"/>
    <lineage>
        <taxon>Eukaryota</taxon>
        <taxon>Viridiplantae</taxon>
        <taxon>Streptophyta</taxon>
        <taxon>Embryophyta</taxon>
        <taxon>Tracheophyta</taxon>
        <taxon>Spermatophyta</taxon>
        <taxon>Magnoliopsida</taxon>
        <taxon>eudicotyledons</taxon>
        <taxon>Gunneridae</taxon>
        <taxon>Pentapetalae</taxon>
        <taxon>asterids</taxon>
        <taxon>lamiids</taxon>
        <taxon>Lamiales</taxon>
        <taxon>Orobanchaceae</taxon>
        <taxon>Buchnereae</taxon>
        <taxon>Striga</taxon>
    </lineage>
</organism>
<evidence type="ECO:0000256" key="1">
    <source>
        <dbReference type="SAM" id="MobiDB-lite"/>
    </source>
</evidence>
<sequence>MGTACGEWSFVIKEQQFEMRRELTFRISNVRSHYDSGLSHIHTSIILFLCFSLLAVTYTPRVQFCGAVQPWMRPNRRRRRLGRRSEKRLPTLSDLKARRAPKTDPNPLGVKTSGKPTDSPSRFRNLCTVMPIKEIRTNETLLASTASGGLALCLKSKIKKIDNKLKIIVLNKFQRGILISNSPALYSSPILHQTPLGESDTEVVRGVRCLVAIDGKAGR</sequence>
<gene>
    <name evidence="2" type="ORF">STAS_12755</name>
</gene>
<comment type="caution">
    <text evidence="2">The sequence shown here is derived from an EMBL/GenBank/DDBJ whole genome shotgun (WGS) entry which is preliminary data.</text>
</comment>